<dbReference type="EMBL" id="SIXH01000045">
    <property type="protein sequence ID" value="TBO60289.1"/>
    <property type="molecule type" value="Genomic_DNA"/>
</dbReference>
<protein>
    <submittedName>
        <fullName evidence="2">Uncharacterized protein</fullName>
    </submittedName>
</protein>
<dbReference type="Proteomes" id="UP000292452">
    <property type="component" value="Unassembled WGS sequence"/>
</dbReference>
<name>A0A4Q9I070_STRKA</name>
<feature type="compositionally biased region" description="Pro residues" evidence="1">
    <location>
        <begin position="352"/>
        <end position="363"/>
    </location>
</feature>
<evidence type="ECO:0000313" key="3">
    <source>
        <dbReference type="Proteomes" id="UP000292452"/>
    </source>
</evidence>
<keyword evidence="3" id="KW-1185">Reference proteome</keyword>
<evidence type="ECO:0000256" key="1">
    <source>
        <dbReference type="SAM" id="MobiDB-lite"/>
    </source>
</evidence>
<sequence length="436" mass="46769">MGVTVRRPVDGEVHVHYHQIFVESDPDSYGPGLAEAFAGQSAGLCGAAVPGALWLTTGLHTGDVGFTVEVHDQAPPLDAAWEDVVEVSFRPASGSSALLQWAGEASWELGLEETDYRVRYCAKGMDEADRQDTRVDGLPQLDCYLLQFWPELPAPDRVLKQTSASAAYWHDCARQQPPPPTPAERAEAERLARLAQEQAERERRLAYERWDWGGQLPSRALRGVGGNVRGLLRFDPALVHALDAASPQVQRAVARLAARHACAAAGLTGLDWIAAGLTALAEGRPLPPPFDDEGRVWPALESDPRVPGRTTGRAIPPERPPFQPPANDGAHAPIPQSEQTSWLVGPAAALAKPPPPPEPPAPRPGGAKYPVTLTTGEPDPSLRISQPYAAVSALLGAAEADPLRAALDAVHSAVATYGEDYRTLLQEVWSACRARP</sequence>
<organism evidence="2 3">
    <name type="scientific">Streptomyces kasugaensis</name>
    <dbReference type="NCBI Taxonomy" id="1946"/>
    <lineage>
        <taxon>Bacteria</taxon>
        <taxon>Bacillati</taxon>
        <taxon>Actinomycetota</taxon>
        <taxon>Actinomycetes</taxon>
        <taxon>Kitasatosporales</taxon>
        <taxon>Streptomycetaceae</taxon>
        <taxon>Streptomyces</taxon>
    </lineage>
</organism>
<feature type="region of interest" description="Disordered" evidence="1">
    <location>
        <begin position="298"/>
        <end position="334"/>
    </location>
</feature>
<gene>
    <name evidence="2" type="ORF">EYS09_07500</name>
</gene>
<accession>A0A4Q9I070</accession>
<feature type="region of interest" description="Disordered" evidence="1">
    <location>
        <begin position="347"/>
        <end position="381"/>
    </location>
</feature>
<reference evidence="2 3" key="1">
    <citation type="submission" date="2019-02" db="EMBL/GenBank/DDBJ databases">
        <title>Draft Genome Sequence of Streptomyces sp. AM-2504, identified by 16S rRNA comparative analysis as a Streptomyces Kasugaensis strain.</title>
        <authorList>
            <person name="Napolioni V."/>
            <person name="Giuliodori A.M."/>
            <person name="Spurio R."/>
            <person name="Fabbretti A."/>
        </authorList>
    </citation>
    <scope>NUCLEOTIDE SEQUENCE [LARGE SCALE GENOMIC DNA]</scope>
    <source>
        <strain evidence="2 3">AM-2504</strain>
    </source>
</reference>
<dbReference type="AlphaFoldDB" id="A0A4Q9I070"/>
<comment type="caution">
    <text evidence="2">The sequence shown here is derived from an EMBL/GenBank/DDBJ whole genome shotgun (WGS) entry which is preliminary data.</text>
</comment>
<proteinExistence type="predicted"/>
<evidence type="ECO:0000313" key="2">
    <source>
        <dbReference type="EMBL" id="TBO60289.1"/>
    </source>
</evidence>